<dbReference type="Pfam" id="PF05988">
    <property type="entry name" value="DUF899"/>
    <property type="match status" value="1"/>
</dbReference>
<reference evidence="2" key="1">
    <citation type="journal article" date="2021" name="Nat. Commun.">
        <title>Genetic determinants of endophytism in the Arabidopsis root mycobiome.</title>
        <authorList>
            <person name="Mesny F."/>
            <person name="Miyauchi S."/>
            <person name="Thiergart T."/>
            <person name="Pickel B."/>
            <person name="Atanasova L."/>
            <person name="Karlsson M."/>
            <person name="Huettel B."/>
            <person name="Barry K.W."/>
            <person name="Haridas S."/>
            <person name="Chen C."/>
            <person name="Bauer D."/>
            <person name="Andreopoulos W."/>
            <person name="Pangilinan J."/>
            <person name="LaButti K."/>
            <person name="Riley R."/>
            <person name="Lipzen A."/>
            <person name="Clum A."/>
            <person name="Drula E."/>
            <person name="Henrissat B."/>
            <person name="Kohler A."/>
            <person name="Grigoriev I.V."/>
            <person name="Martin F.M."/>
            <person name="Hacquard S."/>
        </authorList>
    </citation>
    <scope>NUCLEOTIDE SEQUENCE</scope>
    <source>
        <strain evidence="2">MPI-CAGE-AT-0147</strain>
    </source>
</reference>
<sequence length="250" mass="27775">MSSQAPHPFPKVELDTTQIGTTDEWRTARLNLLAKEQEYHRLYETILAERQALPFVPVTKDYTFQSIDGPVSLKDLFGTKSQLIIYHHMFEPTADEGCHGCSFIVANFPDLRHLADKDTAAAVVSIAPIEKIAPYKEKNFPAIPWVSSASTSFSYDFHAAFDERSDHLPSEFQAAGGTNPTGSDVPAFLVFKLQGGQVYHTYSNLSRIDNLAATHLWLDMTPAGRQDEPNGPAFKTPSEYAQEGRVSGRI</sequence>
<feature type="region of interest" description="Disordered" evidence="1">
    <location>
        <begin position="223"/>
        <end position="250"/>
    </location>
</feature>
<dbReference type="InterPro" id="IPR010296">
    <property type="entry name" value="DUF899_thioredox"/>
</dbReference>
<dbReference type="OrthoDB" id="3503208at2759"/>
<dbReference type="EMBL" id="JAGMUV010000010">
    <property type="protein sequence ID" value="KAH7142152.1"/>
    <property type="molecule type" value="Genomic_DNA"/>
</dbReference>
<protein>
    <recommendedName>
        <fullName evidence="4">DUF899-domain-containing protein</fullName>
    </recommendedName>
</protein>
<dbReference type="AlphaFoldDB" id="A0A9P9ES56"/>
<evidence type="ECO:0000313" key="2">
    <source>
        <dbReference type="EMBL" id="KAH7142152.1"/>
    </source>
</evidence>
<evidence type="ECO:0000256" key="1">
    <source>
        <dbReference type="SAM" id="MobiDB-lite"/>
    </source>
</evidence>
<dbReference type="InterPro" id="IPR036249">
    <property type="entry name" value="Thioredoxin-like_sf"/>
</dbReference>
<comment type="caution">
    <text evidence="2">The sequence shown here is derived from an EMBL/GenBank/DDBJ whole genome shotgun (WGS) entry which is preliminary data.</text>
</comment>
<dbReference type="Proteomes" id="UP000738349">
    <property type="component" value="Unassembled WGS sequence"/>
</dbReference>
<dbReference type="SUPFAM" id="SSF52833">
    <property type="entry name" value="Thioredoxin-like"/>
    <property type="match status" value="1"/>
</dbReference>
<keyword evidence="3" id="KW-1185">Reference proteome</keyword>
<accession>A0A9P9ES56</accession>
<name>A0A9P9ES56_9HYPO</name>
<gene>
    <name evidence="2" type="ORF">EDB81DRAFT_797949</name>
</gene>
<evidence type="ECO:0000313" key="3">
    <source>
        <dbReference type="Proteomes" id="UP000738349"/>
    </source>
</evidence>
<proteinExistence type="predicted"/>
<organism evidence="2 3">
    <name type="scientific">Dactylonectria macrodidyma</name>
    <dbReference type="NCBI Taxonomy" id="307937"/>
    <lineage>
        <taxon>Eukaryota</taxon>
        <taxon>Fungi</taxon>
        <taxon>Dikarya</taxon>
        <taxon>Ascomycota</taxon>
        <taxon>Pezizomycotina</taxon>
        <taxon>Sordariomycetes</taxon>
        <taxon>Hypocreomycetidae</taxon>
        <taxon>Hypocreales</taxon>
        <taxon>Nectriaceae</taxon>
        <taxon>Dactylonectria</taxon>
    </lineage>
</organism>
<evidence type="ECO:0008006" key="4">
    <source>
        <dbReference type="Google" id="ProtNLM"/>
    </source>
</evidence>